<keyword evidence="2 4" id="KW-0378">Hydrolase</keyword>
<dbReference type="InterPro" id="IPR019800">
    <property type="entry name" value="Glyco_hydro_3_AS"/>
</dbReference>
<proteinExistence type="inferred from homology"/>
<dbReference type="EMBL" id="CP165625">
    <property type="protein sequence ID" value="XDU96992.1"/>
    <property type="molecule type" value="Genomic_DNA"/>
</dbReference>
<dbReference type="InterPro" id="IPR036881">
    <property type="entry name" value="Glyco_hydro_3_C_sf"/>
</dbReference>
<dbReference type="GO" id="GO:0005975">
    <property type="term" value="P:carbohydrate metabolic process"/>
    <property type="evidence" value="ECO:0007669"/>
    <property type="project" value="InterPro"/>
</dbReference>
<dbReference type="Gene3D" id="3.20.20.300">
    <property type="entry name" value="Glycoside hydrolase, family 3, N-terminal domain"/>
    <property type="match status" value="1"/>
</dbReference>
<dbReference type="InterPro" id="IPR013783">
    <property type="entry name" value="Ig-like_fold"/>
</dbReference>
<organism evidence="7">
    <name type="scientific">Flavobacterium sp. WC2409</name>
    <dbReference type="NCBI Taxonomy" id="3234139"/>
    <lineage>
        <taxon>Bacteria</taxon>
        <taxon>Pseudomonadati</taxon>
        <taxon>Bacteroidota</taxon>
        <taxon>Flavobacteriia</taxon>
        <taxon>Flavobacteriales</taxon>
        <taxon>Flavobacteriaceae</taxon>
        <taxon>Flavobacterium</taxon>
    </lineage>
</organism>
<dbReference type="AlphaFoldDB" id="A0AB39W8D9"/>
<keyword evidence="3" id="KW-0119">Carbohydrate metabolism</keyword>
<accession>A0AB39W8D9</accession>
<feature type="domain" description="Fibronectin type III-like" evidence="6">
    <location>
        <begin position="676"/>
        <end position="747"/>
    </location>
</feature>
<feature type="chain" id="PRO_5044312410" evidence="5">
    <location>
        <begin position="20"/>
        <end position="765"/>
    </location>
</feature>
<dbReference type="GO" id="GO:0008422">
    <property type="term" value="F:beta-glucosidase activity"/>
    <property type="evidence" value="ECO:0007669"/>
    <property type="project" value="UniProtKB-ARBA"/>
</dbReference>
<dbReference type="InterPro" id="IPR017853">
    <property type="entry name" value="GH"/>
</dbReference>
<dbReference type="PANTHER" id="PTHR42715:SF10">
    <property type="entry name" value="BETA-GLUCOSIDASE"/>
    <property type="match status" value="1"/>
</dbReference>
<evidence type="ECO:0000313" key="7">
    <source>
        <dbReference type="EMBL" id="XDU96992.1"/>
    </source>
</evidence>
<dbReference type="InterPro" id="IPR050288">
    <property type="entry name" value="Cellulose_deg_GH3"/>
</dbReference>
<dbReference type="SUPFAM" id="SSF52279">
    <property type="entry name" value="Beta-D-glucan exohydrolase, C-terminal domain"/>
    <property type="match status" value="1"/>
</dbReference>
<dbReference type="PRINTS" id="PR00133">
    <property type="entry name" value="GLHYDRLASE3"/>
</dbReference>
<dbReference type="Gene3D" id="3.40.50.1700">
    <property type="entry name" value="Glycoside hydrolase family 3 C-terminal domain"/>
    <property type="match status" value="1"/>
</dbReference>
<evidence type="ECO:0000256" key="2">
    <source>
        <dbReference type="ARBA" id="ARBA00022801"/>
    </source>
</evidence>
<dbReference type="PROSITE" id="PS00775">
    <property type="entry name" value="GLYCOSYL_HYDROL_F3"/>
    <property type="match status" value="1"/>
</dbReference>
<dbReference type="SUPFAM" id="SSF51445">
    <property type="entry name" value="(Trans)glycosidases"/>
    <property type="match status" value="1"/>
</dbReference>
<protein>
    <submittedName>
        <fullName evidence="7">Glycoside hydrolase family 3 C-terminal domain-containing protein</fullName>
    </submittedName>
</protein>
<dbReference type="Pfam" id="PF01915">
    <property type="entry name" value="Glyco_hydro_3_C"/>
    <property type="match status" value="1"/>
</dbReference>
<dbReference type="InterPro" id="IPR002772">
    <property type="entry name" value="Glyco_hydro_3_C"/>
</dbReference>
<dbReference type="PANTHER" id="PTHR42715">
    <property type="entry name" value="BETA-GLUCOSIDASE"/>
    <property type="match status" value="1"/>
</dbReference>
<evidence type="ECO:0000256" key="3">
    <source>
        <dbReference type="ARBA" id="ARBA00023277"/>
    </source>
</evidence>
<dbReference type="InterPro" id="IPR026891">
    <property type="entry name" value="Fn3-like"/>
</dbReference>
<keyword evidence="5" id="KW-0732">Signal</keyword>
<dbReference type="Gene3D" id="2.60.40.10">
    <property type="entry name" value="Immunoglobulins"/>
    <property type="match status" value="1"/>
</dbReference>
<dbReference type="InterPro" id="IPR001764">
    <property type="entry name" value="Glyco_hydro_3_N"/>
</dbReference>
<evidence type="ECO:0000256" key="5">
    <source>
        <dbReference type="SAM" id="SignalP"/>
    </source>
</evidence>
<evidence type="ECO:0000256" key="1">
    <source>
        <dbReference type="ARBA" id="ARBA00005336"/>
    </source>
</evidence>
<name>A0AB39W8D9_9FLAO</name>
<evidence type="ECO:0000256" key="4">
    <source>
        <dbReference type="RuleBase" id="RU361161"/>
    </source>
</evidence>
<feature type="signal peptide" evidence="5">
    <location>
        <begin position="1"/>
        <end position="19"/>
    </location>
</feature>
<sequence>MKKSLLIIGFACFNLMVSAQEKSTLQLNKSNVKQVIKALTLEEKVKLVVGMGMYIPGAPAGLLPPNDPEDDKIAPKIPGTSGRTHAVTRLGIPSITLSDGPAGIHFLDLTNAKPKYATAIPIGTLLASTWDTIMTQKAGEILGREAKEYGIDIVLTPAFNIQRNPLGGRNFEYYSEDPFLSGTIAAAVTNGIQKQGIGVSVKHFAANNTETNRMKLNTIVSERALREIYLKGFEIAVKKSNPWTLMTSYNLINGIYTSESKDLITNILRKEWGFRGLVMSDWFAGQNAALSLSAGNDLQMPGRPDQTQTIFNAAKKGSLSMTDLDASVERVLNLIVKSITFNKYNYSNKPDLTANAAVSRTIASEGMVLLKNDKALPLPKSSTIALFGNASYDIIAGGTGSGDVVKKYTISLDEGLVNSGFKLQQNTKSIYEDYVKYENTKRPVPSFMDVFNPFTIKEMPVKTEMITAAVAKSDVAIITISRLSGESKDRKVADDFNLTDTEKQTLQTLSESFHAQNKKVIVVINAGGVIEMESWSHLTDAILMAWQPGMEGGNAIADILSGKVNPSGKLTATFPIAYLDVPSSQNFPGKQFPLKEGEILDPVMPTYPAEITYDDDIYVGYRYFNTKKVKTAYEFGFGLSYTQFAYGDIKLNSTDFKDKITATISIKNTGKVAGKEVVQLYLTAPTGKLKKPAEELKGFAKTKLLQPNESQTISFTLTQSELASYDPTLSSWIAEAGKYTIKIGASSLDINQTKEFGLKKDRVLK</sequence>
<comment type="similarity">
    <text evidence="1 4">Belongs to the glycosyl hydrolase 3 family.</text>
</comment>
<reference evidence="7" key="1">
    <citation type="submission" date="2024-07" db="EMBL/GenBank/DDBJ databases">
        <authorList>
            <person name="Biller S.J."/>
        </authorList>
    </citation>
    <scope>NUCLEOTIDE SEQUENCE</scope>
    <source>
        <strain evidence="7">WC2409</strain>
    </source>
</reference>
<dbReference type="FunFam" id="2.60.40.10:FF:000495">
    <property type="entry name" value="Periplasmic beta-glucosidase"/>
    <property type="match status" value="1"/>
</dbReference>
<gene>
    <name evidence="7" type="ORF">AB3G34_07720</name>
</gene>
<dbReference type="SMART" id="SM01217">
    <property type="entry name" value="Fn3_like"/>
    <property type="match status" value="1"/>
</dbReference>
<evidence type="ECO:0000259" key="6">
    <source>
        <dbReference type="SMART" id="SM01217"/>
    </source>
</evidence>
<dbReference type="RefSeq" id="WP_369753983.1">
    <property type="nucleotide sequence ID" value="NZ_CP165625.1"/>
</dbReference>
<keyword evidence="4" id="KW-0326">Glycosidase</keyword>
<dbReference type="InterPro" id="IPR036962">
    <property type="entry name" value="Glyco_hydro_3_N_sf"/>
</dbReference>
<dbReference type="Pfam" id="PF00933">
    <property type="entry name" value="Glyco_hydro_3"/>
    <property type="match status" value="1"/>
</dbReference>
<dbReference type="Pfam" id="PF14310">
    <property type="entry name" value="Fn3-like"/>
    <property type="match status" value="1"/>
</dbReference>